<proteinExistence type="predicted"/>
<dbReference type="Pfam" id="PF00561">
    <property type="entry name" value="Abhydrolase_1"/>
    <property type="match status" value="1"/>
</dbReference>
<dbReference type="PRINTS" id="PR00412">
    <property type="entry name" value="EPOXHYDRLASE"/>
</dbReference>
<dbReference type="GO" id="GO:0018775">
    <property type="term" value="F:2-hydroxymuconate-semialdehyde hydrolase activity"/>
    <property type="evidence" value="ECO:0007669"/>
    <property type="project" value="UniProtKB-EC"/>
</dbReference>
<dbReference type="PANTHER" id="PTHR43798:SF31">
    <property type="entry name" value="AB HYDROLASE SUPERFAMILY PROTEIN YCLE"/>
    <property type="match status" value="1"/>
</dbReference>
<dbReference type="PANTHER" id="PTHR43798">
    <property type="entry name" value="MONOACYLGLYCEROL LIPASE"/>
    <property type="match status" value="1"/>
</dbReference>
<name>A0A231H237_9NOCA</name>
<feature type="domain" description="AB hydrolase-1" evidence="2">
    <location>
        <begin position="29"/>
        <end position="266"/>
    </location>
</feature>
<dbReference type="PRINTS" id="PR00111">
    <property type="entry name" value="ABHYDROLASE"/>
</dbReference>
<keyword evidence="1 3" id="KW-0378">Hydrolase</keyword>
<dbReference type="RefSeq" id="WP_094026622.1">
    <property type="nucleotide sequence ID" value="NZ_NGAF01000011.1"/>
</dbReference>
<dbReference type="InterPro" id="IPR050266">
    <property type="entry name" value="AB_hydrolase_sf"/>
</dbReference>
<dbReference type="Gene3D" id="3.40.50.1820">
    <property type="entry name" value="alpha/beta hydrolase"/>
    <property type="match status" value="1"/>
</dbReference>
<protein>
    <submittedName>
        <fullName evidence="3">2-hydroxymuconate semialdehyde hydrolase</fullName>
        <ecNumber evidence="3">3.7.1.9</ecNumber>
    </submittedName>
</protein>
<accession>A0A231H237</accession>
<gene>
    <name evidence="3" type="primary">xylF_2</name>
    <name evidence="3" type="ORF">B7C42_04794</name>
</gene>
<evidence type="ECO:0000259" key="2">
    <source>
        <dbReference type="Pfam" id="PF00561"/>
    </source>
</evidence>
<dbReference type="GO" id="GO:0016020">
    <property type="term" value="C:membrane"/>
    <property type="evidence" value="ECO:0007669"/>
    <property type="project" value="TreeGrafter"/>
</dbReference>
<keyword evidence="4" id="KW-1185">Reference proteome</keyword>
<reference evidence="3 4" key="1">
    <citation type="submission" date="2017-07" db="EMBL/GenBank/DDBJ databases">
        <title>First draft Genome Sequence of Nocardia cerradoensis isolated from human infection.</title>
        <authorList>
            <person name="Carrasco G."/>
        </authorList>
    </citation>
    <scope>NUCLEOTIDE SEQUENCE [LARGE SCALE GENOMIC DNA]</scope>
    <source>
        <strain evidence="3 4">CNM20130759</strain>
    </source>
</reference>
<dbReference type="SUPFAM" id="SSF53474">
    <property type="entry name" value="alpha/beta-Hydrolases"/>
    <property type="match status" value="1"/>
</dbReference>
<organism evidence="3 4">
    <name type="scientific">Nocardia cerradoensis</name>
    <dbReference type="NCBI Taxonomy" id="85688"/>
    <lineage>
        <taxon>Bacteria</taxon>
        <taxon>Bacillati</taxon>
        <taxon>Actinomycetota</taxon>
        <taxon>Actinomycetes</taxon>
        <taxon>Mycobacteriales</taxon>
        <taxon>Nocardiaceae</taxon>
        <taxon>Nocardia</taxon>
    </lineage>
</organism>
<dbReference type="EMBL" id="NGAF01000011">
    <property type="protein sequence ID" value="OXR42908.1"/>
    <property type="molecule type" value="Genomic_DNA"/>
</dbReference>
<dbReference type="InterPro" id="IPR029058">
    <property type="entry name" value="AB_hydrolase_fold"/>
</dbReference>
<evidence type="ECO:0000313" key="3">
    <source>
        <dbReference type="EMBL" id="OXR42908.1"/>
    </source>
</evidence>
<dbReference type="Proteomes" id="UP000215506">
    <property type="component" value="Unassembled WGS sequence"/>
</dbReference>
<comment type="caution">
    <text evidence="3">The sequence shown here is derived from an EMBL/GenBank/DDBJ whole genome shotgun (WGS) entry which is preliminary data.</text>
</comment>
<dbReference type="AlphaFoldDB" id="A0A231H237"/>
<dbReference type="EC" id="3.7.1.9" evidence="3"/>
<evidence type="ECO:0000256" key="1">
    <source>
        <dbReference type="ARBA" id="ARBA00022801"/>
    </source>
</evidence>
<evidence type="ECO:0000313" key="4">
    <source>
        <dbReference type="Proteomes" id="UP000215506"/>
    </source>
</evidence>
<dbReference type="InterPro" id="IPR000639">
    <property type="entry name" value="Epox_hydrolase-like"/>
</dbReference>
<dbReference type="InterPro" id="IPR000073">
    <property type="entry name" value="AB_hydrolase_1"/>
</dbReference>
<sequence length="281" mass="31151">MTEIHERTVTTNGYSTFLLESGAENPETVILLHGGGPGATASSNWRGFMPLLSEYRVLAPDLVGYGRTDHPDEGPAALLGWLRMRVEQVLALMDALGIARAHLVGNSMGGALAMHLLMAEPGRFQRVSLMGSAGGEAHPTPEVMRMVTFYKDPSMSALENLTTWFVYDEDLLDRSVSSIVAERHREIMRPEVRRSYTRFFSPTSTPAEAAVPPSALRRMPHPFLVVHGREDRFVAPESSVYLQQHLPNAQLHIFEKCGHWVQIEKAQGYAVLLRTFLSGAL</sequence>